<gene>
    <name evidence="2" type="ORF">SAMN06265379_1061</name>
</gene>
<dbReference type="RefSeq" id="WP_142533716.1">
    <property type="nucleotide sequence ID" value="NZ_FXTB01000006.1"/>
</dbReference>
<feature type="chain" id="PRO_5021841784" description="Por secretion system C-terminal sorting domain-containing protein" evidence="1">
    <location>
        <begin position="23"/>
        <end position="2332"/>
    </location>
</feature>
<proteinExistence type="predicted"/>
<evidence type="ECO:0000256" key="1">
    <source>
        <dbReference type="SAM" id="SignalP"/>
    </source>
</evidence>
<sequence length="2332" mass="247079">MRNIYTFLVVVLLLLGAVRSQAQNTYYTLASGDWHNADIWTLDPAGAIPVGSAVPMAGDNVVIKSGKVVTVQVTDPLTTMDLGTVTIEGSLKLGTTTNHKMNTLRGSGKIFIQGNNFPTVSDASHFITKGKGEGTVVLEGNSFTYGSGATDTFYSLEVNTNAGQTVTLLNNLKLNGNLNILQGTLQVNDGSNTSPLTLDVAKDIAVQAKGGMTVGTANAIHRINASGDFKNHGSIDFTNAAQYTAASNGAVNVNFTGNSDNELLCNGITTFYRMFLNKGTDRTYTLAVSANNATNFSLDGPISGASGIEPTDGPAGWQRLALVLNSGTLKLESNIDIPRLGANRNGSSPNEFHIPASAQLWINGATVATHESGGGWRGITVYGKLKVSSGSFTNPAGTGGITYFSNADNPGTLEISGGDVYTTQLKQSDASGKFNYIQSGGTMHINSLADGRGSSAIFALPGTDDYFEMTGGQIVIDAVNTAATNGIDIGATSGNYNVTGGTIQIKTPTLGAGTAFQINSTAPFYNLRLTNSARGGSQAVALQSELTVLNDLDIAANTTLNAASHTLEIRGDFTNNGTYTTGTNTTRFIGANPSIITGNLNFSTLELKKEAETQTVTLGAGAINITGDLTISKGTLDVGSIERNLGGNIDISYGGISGASALVLNSSSAQQTLKGKLGQNPGFGKLILNNSYGTAPQIKLLSDVDATSVEFQRDLIFDLEGYNINISNSTYSGADANWGATRLFRTSGLASDGGLTLSVNQNDNGTDIQFFPIGVNEGGTTRYTPMQADANAVLSANGTITVRPVNDYHPTNTNPSPELALPFYWKVTQKGLSTEENKIRYQFTYYSNFNWWLTRLGATNCSFSNYKWNDYSTDVRNRTIRFPYNSFLETDFTFAKIEGFFYDPPRTLYSKTNGAFNGGNTWTTNPNHSTGSASAPQKNDYCIIASGDTVTIDANNADASQIQIEGALIVNAGKTGHDIDLIKGSGTIRYNGNNLINGDHSEFCNNPNAIFEFSGGQYELPASIYKYPNLHITGSGRKTTADVDLLVAGDLVIDGADLDLNTGTNGDMEILGNLNIQSNRIRFRRMGNERTVSVGGDIITSTTGDIVAQNAGSVSLEHKIKLDGNINHSGRRFRMYKVEGTQTNSITFYFQGLENATVATPAEEAQFSKIVVDKPVGKKVTFVNDFTLRWPADKAIKPLSLISGECHLNNSAININLSTGGKDFRIPSGTTLKVDGGASVNVGGAASNTGIWLDGALIVDNNGTVNCNQGANGFTDNYIAYSSSGEATIWLGNNAQLNIGSQIRRSLKTDVGLLNFNQNDETATVTVGMNDAGDTSRGVFEIMGAGSSFTQAQNARITIARGHGAGYRSLWFDPETVNLSTGSGFVIGHDTHTPASQEVGIYAAQPFNNLSINATNTPKATLMVLPLNLQESLAIGTGAELDAAGLDVSVKGDFNNAGTYTANNNTTYLDGTNDQTIRGASTFYNLVKQTSNTLNLASNIDVANNLSLLAGTLNTDIHNMHVQGNLLNNATTVSSGTALGIVMNSIADQQELSGTGVFSRLCIDNARGVVMPTQSAAIEISDMLTLEDGVFDIGRNLMVLTPTASFSPGTTHGGYTSANMVQTNLSFSDAGIRKDFPSTAGGSFTYPLGSFGKYTPVSFTNLNYAAGTGSIRVKAANEAHLSALDINNVLQYNWTLDAQGINGFTADVTMICDPADIALNGHVVEDYVTAQYALVSDTVYKFNVDDFVEPNTLTYQFALATDADIDGDYSAGIPAAIPDKVPSYITVANGDWQTQRIWATYDPATSTTGAAGVGVPVLGPRGSAVHIRHEISLSRNGEAAAYRTILQPSGVLKTGATFAHRFGEVSGSGTLVLESGDMPAGVYDEFFSSNGGTLEFTGSMKNYDILSEVTQLNNLTISGSGTRNFPNLHVQLFGDLMIDGPDVDNEYNKTLSVGGDIYFNGGTYSARSGSFVLNGSSHQTVGGTTDFTSSGGGALYNLTINNSAKARLKNNIEVSNKLNLSSGVLSTKDGGSLTITNASSSAVVGGSTSSYVEGPLRKKINNLQSFTFPVGDNTRYGQIGVSVAPLSGGIWEATYHSTNPGNDGFDPNALSGLLKYVSHNEYWQIKAPNKNCSANMSLRWDDASGVIPDLNFRVAQWDGISWSSVPIDLLQILTRTVRLQNNMSFSPGSNKYLTFSSISIPEFDWLGGSSDWFDPGNWAQAILPGGGTDITITNTGVAPVISDAGLAQVNDLIIEADASLTLNPGAKLTVNGNLTTNDKLTVKNTPSKPSSLITYGTVSGQTNYEWSIPKSLEWYMSHPVRGVTEQEYEASY</sequence>
<reference evidence="2 3" key="1">
    <citation type="submission" date="2017-05" db="EMBL/GenBank/DDBJ databases">
        <authorList>
            <person name="Varghese N."/>
            <person name="Submissions S."/>
        </authorList>
    </citation>
    <scope>NUCLEOTIDE SEQUENCE [LARGE SCALE GENOMIC DNA]</scope>
    <source>
        <strain evidence="2 3">DSM 27040</strain>
    </source>
</reference>
<feature type="signal peptide" evidence="1">
    <location>
        <begin position="1"/>
        <end position="22"/>
    </location>
</feature>
<feature type="non-terminal residue" evidence="2">
    <location>
        <position position="2332"/>
    </location>
</feature>
<name>A0A521DP30_SACCC</name>
<evidence type="ECO:0000313" key="2">
    <source>
        <dbReference type="EMBL" id="SMO72710.1"/>
    </source>
</evidence>
<protein>
    <recommendedName>
        <fullName evidence="4">Por secretion system C-terminal sorting domain-containing protein</fullName>
    </recommendedName>
</protein>
<evidence type="ECO:0000313" key="3">
    <source>
        <dbReference type="Proteomes" id="UP000319040"/>
    </source>
</evidence>
<dbReference type="Proteomes" id="UP000319040">
    <property type="component" value="Unassembled WGS sequence"/>
</dbReference>
<organism evidence="2 3">
    <name type="scientific">Saccharicrinis carchari</name>
    <dbReference type="NCBI Taxonomy" id="1168039"/>
    <lineage>
        <taxon>Bacteria</taxon>
        <taxon>Pseudomonadati</taxon>
        <taxon>Bacteroidota</taxon>
        <taxon>Bacteroidia</taxon>
        <taxon>Marinilabiliales</taxon>
        <taxon>Marinilabiliaceae</taxon>
        <taxon>Saccharicrinis</taxon>
    </lineage>
</organism>
<dbReference type="EMBL" id="FXTB01000006">
    <property type="protein sequence ID" value="SMO72710.1"/>
    <property type="molecule type" value="Genomic_DNA"/>
</dbReference>
<accession>A0A521DP30</accession>
<keyword evidence="3" id="KW-1185">Reference proteome</keyword>
<dbReference type="OrthoDB" id="1109367at2"/>
<evidence type="ECO:0008006" key="4">
    <source>
        <dbReference type="Google" id="ProtNLM"/>
    </source>
</evidence>
<keyword evidence="1" id="KW-0732">Signal</keyword>